<dbReference type="Proteomes" id="UP000254209">
    <property type="component" value="Unassembled WGS sequence"/>
</dbReference>
<dbReference type="RefSeq" id="WP_034292688.1">
    <property type="nucleotide sequence ID" value="NZ_CP091519.2"/>
</dbReference>
<dbReference type="AlphaFoldDB" id="A0A376BWH4"/>
<protein>
    <submittedName>
        <fullName evidence="1">Pilus assembly protein, PilP</fullName>
    </submittedName>
</protein>
<gene>
    <name evidence="1" type="ORF">NCTC10283_02721</name>
</gene>
<dbReference type="InterPro" id="IPR007446">
    <property type="entry name" value="PilP"/>
</dbReference>
<reference evidence="1 2" key="1">
    <citation type="submission" date="2018-06" db="EMBL/GenBank/DDBJ databases">
        <authorList>
            <consortium name="Pathogen Informatics"/>
            <person name="Doyle S."/>
        </authorList>
    </citation>
    <scope>NUCLEOTIDE SEQUENCE [LARGE SCALE GENOMIC DNA]</scope>
    <source>
        <strain evidence="1 2">NCTC10283</strain>
    </source>
</reference>
<dbReference type="PROSITE" id="PS51257">
    <property type="entry name" value="PROKAR_LIPOPROTEIN"/>
    <property type="match status" value="1"/>
</dbReference>
<sequence length="179" mass="19647">MNAKLLLLVPLVLLATGCEEEGSDLNAWMQETQQRAKANLKPPVAPEKVEPAHYTTPAPINPHAFSLYRMRAMVNPAASIVNAPNLNRPKELLENSSLDKLKFVGTIGSGNNLSALISLDNQTVYTVKLGNYMGQDYGRVVKITPDEITLRETVEDAEGNWVPRQTVLALGVTPEIQKK</sequence>
<evidence type="ECO:0000313" key="1">
    <source>
        <dbReference type="EMBL" id="SSY81155.1"/>
    </source>
</evidence>
<organism evidence="1 2">
    <name type="scientific">Alysiella crassa</name>
    <dbReference type="NCBI Taxonomy" id="153491"/>
    <lineage>
        <taxon>Bacteria</taxon>
        <taxon>Pseudomonadati</taxon>
        <taxon>Pseudomonadota</taxon>
        <taxon>Betaproteobacteria</taxon>
        <taxon>Neisseriales</taxon>
        <taxon>Neisseriaceae</taxon>
        <taxon>Alysiella</taxon>
    </lineage>
</organism>
<dbReference type="Pfam" id="PF04351">
    <property type="entry name" value="PilP"/>
    <property type="match status" value="1"/>
</dbReference>
<dbReference type="STRING" id="1120980.GCA_000745955_01200"/>
<accession>A0A376BWH4</accession>
<dbReference type="PIRSF" id="PIRSF016481">
    <property type="entry name" value="Pilus_assembly_PilP"/>
    <property type="match status" value="1"/>
</dbReference>
<dbReference type="Gene3D" id="2.30.30.830">
    <property type="match status" value="1"/>
</dbReference>
<name>A0A376BWH4_9NEIS</name>
<proteinExistence type="predicted"/>
<dbReference type="OrthoDB" id="5296580at2"/>
<evidence type="ECO:0000313" key="2">
    <source>
        <dbReference type="Proteomes" id="UP000254209"/>
    </source>
</evidence>
<dbReference type="EMBL" id="UFSO01000003">
    <property type="protein sequence ID" value="SSY81155.1"/>
    <property type="molecule type" value="Genomic_DNA"/>
</dbReference>
<keyword evidence="2" id="KW-1185">Reference proteome</keyword>